<reference evidence="3 4" key="1">
    <citation type="submission" date="2024-09" db="EMBL/GenBank/DDBJ databases">
        <title>Rethinking Asexuality: The Enigmatic Case of Functional Sexual Genes in Lepraria (Stereocaulaceae).</title>
        <authorList>
            <person name="Doellman M."/>
            <person name="Sun Y."/>
            <person name="Barcenas-Pena A."/>
            <person name="Lumbsch H.T."/>
            <person name="Grewe F."/>
        </authorList>
    </citation>
    <scope>NUCLEOTIDE SEQUENCE [LARGE SCALE GENOMIC DNA]</scope>
    <source>
        <strain evidence="3 4">Mercado 3170</strain>
    </source>
</reference>
<dbReference type="EMBL" id="JBEFKJ010000012">
    <property type="protein sequence ID" value="KAL2042944.1"/>
    <property type="molecule type" value="Genomic_DNA"/>
</dbReference>
<evidence type="ECO:0000313" key="4">
    <source>
        <dbReference type="Proteomes" id="UP001590950"/>
    </source>
</evidence>
<evidence type="ECO:0000313" key="3">
    <source>
        <dbReference type="EMBL" id="KAL2042944.1"/>
    </source>
</evidence>
<sequence length="161" mass="17455">MTSVLPPIPRIVFTIFEPISLVAGFFVTILDTENFVRSQLPSISATPVWPAATTRVLALQLGNLYGLLAMIGVGVLYTTTEPKVVRNFVLACAVADVGHIWATCAVMGQDDFLDVMNWNVMAWGNIGVTTGLLVVRIFYLIGALGQNRVVATTKQAVKKNM</sequence>
<protein>
    <recommendedName>
        <fullName evidence="2">DUF7704 domain-containing protein</fullName>
    </recommendedName>
</protein>
<dbReference type="PANTHER" id="PTHR37019">
    <property type="entry name" value="CHROMOSOME 1, WHOLE GENOME SHOTGUN SEQUENCE"/>
    <property type="match status" value="1"/>
</dbReference>
<dbReference type="InterPro" id="IPR056121">
    <property type="entry name" value="DUF7704"/>
</dbReference>
<gene>
    <name evidence="3" type="ORF">N7G274_004002</name>
</gene>
<dbReference type="Proteomes" id="UP001590950">
    <property type="component" value="Unassembled WGS sequence"/>
</dbReference>
<evidence type="ECO:0000256" key="1">
    <source>
        <dbReference type="SAM" id="Phobius"/>
    </source>
</evidence>
<feature type="domain" description="DUF7704" evidence="2">
    <location>
        <begin position="3"/>
        <end position="146"/>
    </location>
</feature>
<dbReference type="Pfam" id="PF24803">
    <property type="entry name" value="DUF7704"/>
    <property type="match status" value="1"/>
</dbReference>
<keyword evidence="4" id="KW-1185">Reference proteome</keyword>
<feature type="transmembrane region" description="Helical" evidence="1">
    <location>
        <begin position="88"/>
        <end position="108"/>
    </location>
</feature>
<proteinExistence type="predicted"/>
<keyword evidence="1" id="KW-0812">Transmembrane</keyword>
<feature type="transmembrane region" description="Helical" evidence="1">
    <location>
        <begin position="120"/>
        <end position="139"/>
    </location>
</feature>
<name>A0ABR4AAP2_9LECA</name>
<keyword evidence="1" id="KW-0472">Membrane</keyword>
<evidence type="ECO:0000259" key="2">
    <source>
        <dbReference type="Pfam" id="PF24803"/>
    </source>
</evidence>
<organism evidence="3 4">
    <name type="scientific">Stereocaulon virgatum</name>
    <dbReference type="NCBI Taxonomy" id="373712"/>
    <lineage>
        <taxon>Eukaryota</taxon>
        <taxon>Fungi</taxon>
        <taxon>Dikarya</taxon>
        <taxon>Ascomycota</taxon>
        <taxon>Pezizomycotina</taxon>
        <taxon>Lecanoromycetes</taxon>
        <taxon>OSLEUM clade</taxon>
        <taxon>Lecanoromycetidae</taxon>
        <taxon>Lecanorales</taxon>
        <taxon>Lecanorineae</taxon>
        <taxon>Stereocaulaceae</taxon>
        <taxon>Stereocaulon</taxon>
    </lineage>
</organism>
<feature type="transmembrane region" description="Helical" evidence="1">
    <location>
        <begin position="12"/>
        <end position="30"/>
    </location>
</feature>
<dbReference type="PANTHER" id="PTHR37019:SF2">
    <property type="entry name" value="EXPERA DOMAIN-CONTAINING PROTEIN"/>
    <property type="match status" value="1"/>
</dbReference>
<accession>A0ABR4AAP2</accession>
<feature type="transmembrane region" description="Helical" evidence="1">
    <location>
        <begin position="57"/>
        <end position="76"/>
    </location>
</feature>
<keyword evidence="1" id="KW-1133">Transmembrane helix</keyword>
<comment type="caution">
    <text evidence="3">The sequence shown here is derived from an EMBL/GenBank/DDBJ whole genome shotgun (WGS) entry which is preliminary data.</text>
</comment>